<dbReference type="Pfam" id="PF01648">
    <property type="entry name" value="ACPS"/>
    <property type="match status" value="1"/>
</dbReference>
<evidence type="ECO:0000256" key="2">
    <source>
        <dbReference type="ARBA" id="ARBA00022679"/>
    </source>
</evidence>
<dbReference type="Proteomes" id="UP000054785">
    <property type="component" value="Unassembled WGS sequence"/>
</dbReference>
<organism evidence="5 6">
    <name type="scientific">Legionella geestiana</name>
    <dbReference type="NCBI Taxonomy" id="45065"/>
    <lineage>
        <taxon>Bacteria</taxon>
        <taxon>Pseudomonadati</taxon>
        <taxon>Pseudomonadota</taxon>
        <taxon>Gammaproteobacteria</taxon>
        <taxon>Legionellales</taxon>
        <taxon>Legionellaceae</taxon>
        <taxon>Legionella</taxon>
    </lineage>
</organism>
<keyword evidence="6" id="KW-1185">Reference proteome</keyword>
<dbReference type="OrthoDB" id="9808281at2"/>
<accession>A0A0W0TZ13</accession>
<feature type="domain" description="4'-phosphopantetheinyl transferase" evidence="3">
    <location>
        <begin position="117"/>
        <end position="180"/>
    </location>
</feature>
<evidence type="ECO:0000313" key="6">
    <source>
        <dbReference type="Proteomes" id="UP000054785"/>
    </source>
</evidence>
<dbReference type="EMBL" id="LNYC01000032">
    <property type="protein sequence ID" value="KTD00646.1"/>
    <property type="molecule type" value="Genomic_DNA"/>
</dbReference>
<name>A0A0W0TZ13_9GAMM</name>
<dbReference type="InterPro" id="IPR050559">
    <property type="entry name" value="P-Pant_transferase_sf"/>
</dbReference>
<keyword evidence="2 5" id="KW-0808">Transferase</keyword>
<dbReference type="GO" id="GO:0000287">
    <property type="term" value="F:magnesium ion binding"/>
    <property type="evidence" value="ECO:0007669"/>
    <property type="project" value="InterPro"/>
</dbReference>
<feature type="domain" description="4'-phosphopantetheinyl transferase N-terminal" evidence="4">
    <location>
        <begin position="30"/>
        <end position="111"/>
    </location>
</feature>
<reference evidence="5 6" key="1">
    <citation type="submission" date="2015-11" db="EMBL/GenBank/DDBJ databases">
        <title>Genomic analysis of 38 Legionella species identifies large and diverse effector repertoires.</title>
        <authorList>
            <person name="Burstein D."/>
            <person name="Amaro F."/>
            <person name="Zusman T."/>
            <person name="Lifshitz Z."/>
            <person name="Cohen O."/>
            <person name="Gilbert J.A."/>
            <person name="Pupko T."/>
            <person name="Shuman H.A."/>
            <person name="Segal G."/>
        </authorList>
    </citation>
    <scope>NUCLEOTIDE SEQUENCE [LARGE SCALE GENOMIC DNA]</scope>
    <source>
        <strain evidence="5 6">ATCC 49504</strain>
    </source>
</reference>
<dbReference type="InterPro" id="IPR055066">
    <property type="entry name" value="AASDHPPT_N"/>
</dbReference>
<dbReference type="GO" id="GO:0019878">
    <property type="term" value="P:lysine biosynthetic process via aminoadipic acid"/>
    <property type="evidence" value="ECO:0007669"/>
    <property type="project" value="TreeGrafter"/>
</dbReference>
<evidence type="ECO:0000259" key="4">
    <source>
        <dbReference type="Pfam" id="PF22624"/>
    </source>
</evidence>
<dbReference type="GO" id="GO:0005829">
    <property type="term" value="C:cytosol"/>
    <property type="evidence" value="ECO:0007669"/>
    <property type="project" value="TreeGrafter"/>
</dbReference>
<dbReference type="GO" id="GO:0008897">
    <property type="term" value="F:holo-[acyl-carrier-protein] synthase activity"/>
    <property type="evidence" value="ECO:0007669"/>
    <property type="project" value="InterPro"/>
</dbReference>
<evidence type="ECO:0000259" key="3">
    <source>
        <dbReference type="Pfam" id="PF01648"/>
    </source>
</evidence>
<dbReference type="STRING" id="45065.Lgee_0910"/>
<sequence length="237" mass="27179">MQIFTPTDVTPRTRSQTRIDVWHFSLLKPLEDARSLLDNNEIERADRFYFEHHRRRFIAAHAGLRRILALYTGVCPEKLVFSTNHYGKPHLMDADGLTFNLSHSADSALVAVGQDFPLGVDIEYFSCRNYRGIARHSFSPEENAVLERLPSWQRAMAFFHIWAQKEAFIKAAGMGLSYPTTRFTVPARLPLRAEVLDPLVDKLWQMRGFTPFLACAAALCCDTRVKDVAFLRLPEHE</sequence>
<dbReference type="RefSeq" id="WP_028386999.1">
    <property type="nucleotide sequence ID" value="NZ_CAAAHN010000001.1"/>
</dbReference>
<dbReference type="AlphaFoldDB" id="A0A0W0TZ13"/>
<evidence type="ECO:0000313" key="5">
    <source>
        <dbReference type="EMBL" id="KTD00646.1"/>
    </source>
</evidence>
<dbReference type="InterPro" id="IPR008278">
    <property type="entry name" value="4-PPantetheinyl_Trfase_dom"/>
</dbReference>
<dbReference type="InterPro" id="IPR037143">
    <property type="entry name" value="4-PPantetheinyl_Trfase_dom_sf"/>
</dbReference>
<evidence type="ECO:0000256" key="1">
    <source>
        <dbReference type="ARBA" id="ARBA00010990"/>
    </source>
</evidence>
<gene>
    <name evidence="5" type="ORF">Lgee_0910</name>
</gene>
<proteinExistence type="inferred from homology"/>
<dbReference type="Pfam" id="PF22624">
    <property type="entry name" value="AASDHPPT_N"/>
    <property type="match status" value="1"/>
</dbReference>
<dbReference type="Gene3D" id="3.90.470.20">
    <property type="entry name" value="4'-phosphopantetheinyl transferase domain"/>
    <property type="match status" value="2"/>
</dbReference>
<protein>
    <submittedName>
        <fullName evidence="5">Phosphopantetheinyl transferase</fullName>
    </submittedName>
</protein>
<dbReference type="PANTHER" id="PTHR12215:SF10">
    <property type="entry name" value="L-AMINOADIPATE-SEMIALDEHYDE DEHYDROGENASE-PHOSPHOPANTETHEINYL TRANSFERASE"/>
    <property type="match status" value="1"/>
</dbReference>
<dbReference type="PATRIC" id="fig|45065.4.peg.980"/>
<comment type="similarity">
    <text evidence="1">Belongs to the P-Pant transferase superfamily. Gsp/Sfp/HetI/AcpT family.</text>
</comment>
<dbReference type="SUPFAM" id="SSF56214">
    <property type="entry name" value="4'-phosphopantetheinyl transferase"/>
    <property type="match status" value="2"/>
</dbReference>
<dbReference type="PANTHER" id="PTHR12215">
    <property type="entry name" value="PHOSPHOPANTETHEINE TRANSFERASE"/>
    <property type="match status" value="1"/>
</dbReference>
<comment type="caution">
    <text evidence="5">The sequence shown here is derived from an EMBL/GenBank/DDBJ whole genome shotgun (WGS) entry which is preliminary data.</text>
</comment>